<evidence type="ECO:0008006" key="16">
    <source>
        <dbReference type="Google" id="ProtNLM"/>
    </source>
</evidence>
<accession>A0AA84ZMM4</accession>
<dbReference type="GO" id="GO:0036159">
    <property type="term" value="P:inner dynein arm assembly"/>
    <property type="evidence" value="ECO:0007669"/>
    <property type="project" value="TreeGrafter"/>
</dbReference>
<dbReference type="Proteomes" id="UP000050790">
    <property type="component" value="Unassembled WGS sequence"/>
</dbReference>
<keyword evidence="8" id="KW-0969">Cilium</keyword>
<keyword evidence="7" id="KW-0282">Flagellum</keyword>
<evidence type="ECO:0000313" key="15">
    <source>
        <dbReference type="WBParaSite" id="SMRG1_38840.1"/>
    </source>
</evidence>
<dbReference type="InterPro" id="IPR042422">
    <property type="entry name" value="CC103"/>
</dbReference>
<keyword evidence="6" id="KW-0970">Cilium biogenesis/degradation</keyword>
<keyword evidence="5" id="KW-0963">Cytoplasm</keyword>
<dbReference type="InterPro" id="IPR031733">
    <property type="entry name" value="Dynein_attach_N"/>
</dbReference>
<evidence type="ECO:0000313" key="14">
    <source>
        <dbReference type="Proteomes" id="UP000050790"/>
    </source>
</evidence>
<dbReference type="GO" id="GO:0003351">
    <property type="term" value="P:epithelial cilium movement involved in extracellular fluid movement"/>
    <property type="evidence" value="ECO:0007669"/>
    <property type="project" value="TreeGrafter"/>
</dbReference>
<reference evidence="15" key="1">
    <citation type="submission" date="2023-11" db="UniProtKB">
        <authorList>
            <consortium name="WormBaseParasite"/>
        </authorList>
    </citation>
    <scope>IDENTIFICATION</scope>
</reference>
<dbReference type="WBParaSite" id="SMRG1_38840.1">
    <property type="protein sequence ID" value="SMRG1_38840.1"/>
    <property type="gene ID" value="SMRG1_38840"/>
</dbReference>
<comment type="function">
    <text evidence="1">Dynein-attachment factor required for cilia motility.</text>
</comment>
<dbReference type="AlphaFoldDB" id="A0AA84ZMM4"/>
<name>A0AA84ZMM4_9TREM</name>
<dbReference type="PANTHER" id="PTHR28572:SF1">
    <property type="entry name" value="COILED-COIL DOMAIN-CONTAINING PROTEIN 103"/>
    <property type="match status" value="1"/>
</dbReference>
<feature type="domain" description="RNA-polymerase II-associated protein 3-like C-terminal" evidence="12">
    <location>
        <begin position="108"/>
        <end position="218"/>
    </location>
</feature>
<keyword evidence="11" id="KW-0175">Coiled coil</keyword>
<evidence type="ECO:0000256" key="7">
    <source>
        <dbReference type="ARBA" id="ARBA00022846"/>
    </source>
</evidence>
<evidence type="ECO:0000256" key="10">
    <source>
        <dbReference type="ARBA" id="ARBA00049986"/>
    </source>
</evidence>
<dbReference type="Pfam" id="PF15867">
    <property type="entry name" value="Dynein_attach_N"/>
    <property type="match status" value="1"/>
</dbReference>
<feature type="domain" description="Dynein attachment factor N-terminal" evidence="13">
    <location>
        <begin position="14"/>
        <end position="82"/>
    </location>
</feature>
<dbReference type="GO" id="GO:0007368">
    <property type="term" value="P:determination of left/right symmetry"/>
    <property type="evidence" value="ECO:0007669"/>
    <property type="project" value="TreeGrafter"/>
</dbReference>
<protein>
    <recommendedName>
        <fullName evidence="16">Dynein attachment factor N-terminal domain-containing protein</fullName>
    </recommendedName>
</protein>
<evidence type="ECO:0000256" key="1">
    <source>
        <dbReference type="ARBA" id="ARBA00004048"/>
    </source>
</evidence>
<dbReference type="InterPro" id="IPR025986">
    <property type="entry name" value="RPAP3-like_C"/>
</dbReference>
<evidence type="ECO:0000259" key="12">
    <source>
        <dbReference type="Pfam" id="PF13877"/>
    </source>
</evidence>
<evidence type="ECO:0000256" key="9">
    <source>
        <dbReference type="ARBA" id="ARBA00023273"/>
    </source>
</evidence>
<evidence type="ECO:0000256" key="3">
    <source>
        <dbReference type="ARBA" id="ARBA00004496"/>
    </source>
</evidence>
<evidence type="ECO:0000256" key="4">
    <source>
        <dbReference type="ARBA" id="ARBA00011738"/>
    </source>
</evidence>
<evidence type="ECO:0000256" key="5">
    <source>
        <dbReference type="ARBA" id="ARBA00022490"/>
    </source>
</evidence>
<evidence type="ECO:0000256" key="11">
    <source>
        <dbReference type="SAM" id="Coils"/>
    </source>
</evidence>
<organism evidence="14 15">
    <name type="scientific">Schistosoma margrebowiei</name>
    <dbReference type="NCBI Taxonomy" id="48269"/>
    <lineage>
        <taxon>Eukaryota</taxon>
        <taxon>Metazoa</taxon>
        <taxon>Spiralia</taxon>
        <taxon>Lophotrochozoa</taxon>
        <taxon>Platyhelminthes</taxon>
        <taxon>Trematoda</taxon>
        <taxon>Digenea</taxon>
        <taxon>Strigeidida</taxon>
        <taxon>Schistosomatoidea</taxon>
        <taxon>Schistosomatidae</taxon>
        <taxon>Schistosoma</taxon>
    </lineage>
</organism>
<keyword evidence="9" id="KW-0966">Cell projection</keyword>
<dbReference type="PANTHER" id="PTHR28572">
    <property type="entry name" value="COILED-COIL DOMAIN-CONTAINING PROTEIN 103"/>
    <property type="match status" value="1"/>
</dbReference>
<evidence type="ECO:0000256" key="6">
    <source>
        <dbReference type="ARBA" id="ARBA00022794"/>
    </source>
</evidence>
<dbReference type="Pfam" id="PF13877">
    <property type="entry name" value="RPAP3_C"/>
    <property type="match status" value="1"/>
</dbReference>
<evidence type="ECO:0000256" key="2">
    <source>
        <dbReference type="ARBA" id="ARBA00004230"/>
    </source>
</evidence>
<evidence type="ECO:0000259" key="13">
    <source>
        <dbReference type="Pfam" id="PF15867"/>
    </source>
</evidence>
<feature type="coiled-coil region" evidence="11">
    <location>
        <begin position="2"/>
        <end position="29"/>
    </location>
</feature>
<dbReference type="GO" id="GO:0005576">
    <property type="term" value="C:extracellular region"/>
    <property type="evidence" value="ECO:0007669"/>
    <property type="project" value="GOC"/>
</dbReference>
<evidence type="ECO:0000256" key="8">
    <source>
        <dbReference type="ARBA" id="ARBA00023069"/>
    </source>
</evidence>
<comment type="subunit">
    <text evidence="4">Homodimer.</text>
</comment>
<dbReference type="GO" id="GO:0036157">
    <property type="term" value="C:outer dynein arm"/>
    <property type="evidence" value="ECO:0007669"/>
    <property type="project" value="InterPro"/>
</dbReference>
<comment type="subcellular location">
    <subcellularLocation>
        <location evidence="2">Cell projection</location>
        <location evidence="2">Cilium</location>
        <location evidence="2">Flagellum</location>
    </subcellularLocation>
    <subcellularLocation>
        <location evidence="3">Cytoplasm</location>
    </subcellularLocation>
</comment>
<dbReference type="GO" id="GO:0031514">
    <property type="term" value="C:motile cilium"/>
    <property type="evidence" value="ECO:0007669"/>
    <property type="project" value="UniProtKB-SubCell"/>
</dbReference>
<sequence>MVEQHDNYLKQLGINMNNLEKEMDSAIAKESRYWLENDAKIRAVQQGVPTYDDFRELVAGCHLKPLDRLELTNTVGQKSSWNYSTILSSNNSLFLEPEMNSAIATKPITTPQEFIVQWRHVKSSSTSDSITKNGALLELLFIQDNELLENLFNTGLGVSFLPEILSVLNHAVDNTDTTLSSSDYNISIVISKVSMILASFQRSKQFSLAVDCLLDSEKETAHHLVEKITDVANKYELFDDGETLKKIADTFKQSNSCYAIDDVRSCV</sequence>
<proteinExistence type="inferred from homology"/>
<comment type="similarity">
    <text evidence="10">Belongs to the DNAAF19/PR46b family.</text>
</comment>